<dbReference type="SUPFAM" id="SSF53850">
    <property type="entry name" value="Periplasmic binding protein-like II"/>
    <property type="match status" value="1"/>
</dbReference>
<dbReference type="Proteomes" id="UP000501534">
    <property type="component" value="Chromosome"/>
</dbReference>
<keyword evidence="2" id="KW-0805">Transcription regulation</keyword>
<keyword evidence="4" id="KW-0804">Transcription</keyword>
<evidence type="ECO:0000256" key="5">
    <source>
        <dbReference type="SAM" id="SignalP"/>
    </source>
</evidence>
<feature type="domain" description="HTH lysR-type" evidence="6">
    <location>
        <begin position="1"/>
        <end position="61"/>
    </location>
</feature>
<dbReference type="InterPro" id="IPR036390">
    <property type="entry name" value="WH_DNA-bd_sf"/>
</dbReference>
<protein>
    <submittedName>
        <fullName evidence="7">HTH-type transcriptional activator CmpR</fullName>
    </submittedName>
</protein>
<feature type="chain" id="PRO_5026929335" evidence="5">
    <location>
        <begin position="25"/>
        <end position="319"/>
    </location>
</feature>
<gene>
    <name evidence="7" type="primary">cmpR</name>
    <name evidence="7" type="ORF">DSM104443_02597</name>
</gene>
<dbReference type="GO" id="GO:0003700">
    <property type="term" value="F:DNA-binding transcription factor activity"/>
    <property type="evidence" value="ECO:0007669"/>
    <property type="project" value="InterPro"/>
</dbReference>
<dbReference type="KEGG" id="uru:DSM104443_02597"/>
<dbReference type="Pfam" id="PF00126">
    <property type="entry name" value="HTH_1"/>
    <property type="match status" value="1"/>
</dbReference>
<dbReference type="PANTHER" id="PTHR30126">
    <property type="entry name" value="HTH-TYPE TRANSCRIPTIONAL REGULATOR"/>
    <property type="match status" value="1"/>
</dbReference>
<sequence>MRSATLRQLRVFAAAANHLSFARAAAELHLTAPAVSLQIAELERHAGLPLFERLGRRVYLTPAGEAMRRASAAILDQLHALETDLAAHRGIEGGLLNVGVISAGDYFFPTLLNAFCERYAGVQVALAVCNREELLRRLDRNLVDLGIMGLPPPGEFLATEFAPHPMVIIAPVRHPLASKKRIPLATLAGEPFIAREQGSLTRGVMDEAMRKARLKPRIVIEAPSNETCKQAVSAGFGVGFMSAHAVALELEAKRLAVLDVIDFPIHRSWYCVHRRGKRLPPVAAAFDKYLREEGEAGMLRTLPASMKRYWKVGKGRASA</sequence>
<organism evidence="7 8">
    <name type="scientific">Usitatibacter rugosus</name>
    <dbReference type="NCBI Taxonomy" id="2732067"/>
    <lineage>
        <taxon>Bacteria</taxon>
        <taxon>Pseudomonadati</taxon>
        <taxon>Pseudomonadota</taxon>
        <taxon>Betaproteobacteria</taxon>
        <taxon>Nitrosomonadales</taxon>
        <taxon>Usitatibacteraceae</taxon>
        <taxon>Usitatibacter</taxon>
    </lineage>
</organism>
<name>A0A6M4GWA0_9PROT</name>
<dbReference type="InterPro" id="IPR005119">
    <property type="entry name" value="LysR_subst-bd"/>
</dbReference>
<dbReference type="Pfam" id="PF03466">
    <property type="entry name" value="LysR_substrate"/>
    <property type="match status" value="1"/>
</dbReference>
<keyword evidence="3" id="KW-0238">DNA-binding</keyword>
<evidence type="ECO:0000259" key="6">
    <source>
        <dbReference type="PROSITE" id="PS50931"/>
    </source>
</evidence>
<dbReference type="InterPro" id="IPR036388">
    <property type="entry name" value="WH-like_DNA-bd_sf"/>
</dbReference>
<evidence type="ECO:0000256" key="1">
    <source>
        <dbReference type="ARBA" id="ARBA00009437"/>
    </source>
</evidence>
<dbReference type="FunFam" id="1.10.10.10:FF:000001">
    <property type="entry name" value="LysR family transcriptional regulator"/>
    <property type="match status" value="1"/>
</dbReference>
<accession>A0A6M4GWA0</accession>
<keyword evidence="8" id="KW-1185">Reference proteome</keyword>
<dbReference type="PANTHER" id="PTHR30126:SF5">
    <property type="entry name" value="HTH-TYPE TRANSCRIPTIONAL ACTIVATOR CMPR"/>
    <property type="match status" value="1"/>
</dbReference>
<proteinExistence type="inferred from homology"/>
<evidence type="ECO:0000313" key="7">
    <source>
        <dbReference type="EMBL" id="QJR11519.1"/>
    </source>
</evidence>
<keyword evidence="5" id="KW-0732">Signal</keyword>
<evidence type="ECO:0000256" key="2">
    <source>
        <dbReference type="ARBA" id="ARBA00023015"/>
    </source>
</evidence>
<dbReference type="PROSITE" id="PS50931">
    <property type="entry name" value="HTH_LYSR"/>
    <property type="match status" value="1"/>
</dbReference>
<dbReference type="InterPro" id="IPR000847">
    <property type="entry name" value="LysR_HTH_N"/>
</dbReference>
<reference evidence="7 8" key="1">
    <citation type="submission" date="2020-04" db="EMBL/GenBank/DDBJ databases">
        <title>Usitatibacter rugosus gen. nov., sp. nov. and Usitatibacter palustris sp. nov., novel members of Usitatibacteraceae fam. nov. within the order Nitrosomonadales isolated from soil.</title>
        <authorList>
            <person name="Huber K.J."/>
            <person name="Neumann-Schaal M."/>
            <person name="Geppert A."/>
            <person name="Luckner M."/>
            <person name="Wanner G."/>
            <person name="Overmann J."/>
        </authorList>
    </citation>
    <scope>NUCLEOTIDE SEQUENCE [LARGE SCALE GENOMIC DNA]</scope>
    <source>
        <strain evidence="7 8">0125_3</strain>
    </source>
</reference>
<evidence type="ECO:0000256" key="4">
    <source>
        <dbReference type="ARBA" id="ARBA00023163"/>
    </source>
</evidence>
<evidence type="ECO:0000256" key="3">
    <source>
        <dbReference type="ARBA" id="ARBA00023125"/>
    </source>
</evidence>
<dbReference type="AlphaFoldDB" id="A0A6M4GWA0"/>
<dbReference type="Gene3D" id="1.10.10.10">
    <property type="entry name" value="Winged helix-like DNA-binding domain superfamily/Winged helix DNA-binding domain"/>
    <property type="match status" value="1"/>
</dbReference>
<dbReference type="SUPFAM" id="SSF46785">
    <property type="entry name" value="Winged helix' DNA-binding domain"/>
    <property type="match status" value="1"/>
</dbReference>
<feature type="signal peptide" evidence="5">
    <location>
        <begin position="1"/>
        <end position="24"/>
    </location>
</feature>
<dbReference type="EMBL" id="CP053069">
    <property type="protein sequence ID" value="QJR11519.1"/>
    <property type="molecule type" value="Genomic_DNA"/>
</dbReference>
<comment type="similarity">
    <text evidence="1">Belongs to the LysR transcriptional regulatory family.</text>
</comment>
<dbReference type="GO" id="GO:0000976">
    <property type="term" value="F:transcription cis-regulatory region binding"/>
    <property type="evidence" value="ECO:0007669"/>
    <property type="project" value="TreeGrafter"/>
</dbReference>
<dbReference type="PRINTS" id="PR00039">
    <property type="entry name" value="HTHLYSR"/>
</dbReference>
<evidence type="ECO:0000313" key="8">
    <source>
        <dbReference type="Proteomes" id="UP000501534"/>
    </source>
</evidence>
<dbReference type="RefSeq" id="WP_212756664.1">
    <property type="nucleotide sequence ID" value="NZ_CP053069.1"/>
</dbReference>
<dbReference type="Gene3D" id="3.40.190.290">
    <property type="match status" value="1"/>
</dbReference>